<name>A0A5S3YRC3_9GAMM</name>
<sequence>MESTAFRMRMIFQFAGAKYAYHFECLEVTSKRMTMKNITKITLGLLFTVLFGYFALSSEQLFNAGQSIERKLAGLSVKSIKIDEGEVAYLEGGKGDVIVFLHGFGANKDNWVRLAKHLKDDYSIIAIDLPGFGDSFKKMDLKYDVESQVRRVNELIDQLGINKFYIAGNSMGGYIAGNYAIKYPERVTGLWLLNALGVESADESEMFKDISNNKKPIVLVQDKNDLQKLTSFVFQRPPYIPEFVISELAKKAEKDYQINQKIFYEIHKQDKNKVKFASPLDRGLAKFSKPVLITWGKQDRVLHYSAAKVLSQIAPQAEMVVMDDIGHLPMIEAPKATAKQFISFSSRN</sequence>
<accession>A0A5S3YRC3</accession>
<proteinExistence type="predicted"/>
<dbReference type="InterPro" id="IPR029058">
    <property type="entry name" value="AB_hydrolase_fold"/>
</dbReference>
<protein>
    <submittedName>
        <fullName evidence="3">Alpha/beta hydrolase</fullName>
    </submittedName>
</protein>
<organism evidence="3 4">
    <name type="scientific">Pseudoalteromonas phenolica</name>
    <dbReference type="NCBI Taxonomy" id="161398"/>
    <lineage>
        <taxon>Bacteria</taxon>
        <taxon>Pseudomonadati</taxon>
        <taxon>Pseudomonadota</taxon>
        <taxon>Gammaproteobacteria</taxon>
        <taxon>Alteromonadales</taxon>
        <taxon>Pseudoalteromonadaceae</taxon>
        <taxon>Pseudoalteromonas</taxon>
    </lineage>
</organism>
<dbReference type="GO" id="GO:0046464">
    <property type="term" value="P:acylglycerol catabolic process"/>
    <property type="evidence" value="ECO:0007669"/>
    <property type="project" value="TreeGrafter"/>
</dbReference>
<evidence type="ECO:0000256" key="1">
    <source>
        <dbReference type="SAM" id="Phobius"/>
    </source>
</evidence>
<dbReference type="PRINTS" id="PR00111">
    <property type="entry name" value="ABHYDROLASE"/>
</dbReference>
<feature type="transmembrane region" description="Helical" evidence="1">
    <location>
        <begin position="38"/>
        <end position="56"/>
    </location>
</feature>
<dbReference type="PRINTS" id="PR00412">
    <property type="entry name" value="EPOXHYDRLASE"/>
</dbReference>
<keyword evidence="1" id="KW-0812">Transmembrane</keyword>
<evidence type="ECO:0000313" key="3">
    <source>
        <dbReference type="EMBL" id="TMP79459.1"/>
    </source>
</evidence>
<dbReference type="EMBL" id="PNCM01000029">
    <property type="protein sequence ID" value="TMP79459.1"/>
    <property type="molecule type" value="Genomic_DNA"/>
</dbReference>
<dbReference type="PANTHER" id="PTHR43798:SF5">
    <property type="entry name" value="MONOACYLGLYCEROL LIPASE ABHD6"/>
    <property type="match status" value="1"/>
</dbReference>
<keyword evidence="1" id="KW-1133">Transmembrane helix</keyword>
<dbReference type="PANTHER" id="PTHR43798">
    <property type="entry name" value="MONOACYLGLYCEROL LIPASE"/>
    <property type="match status" value="1"/>
</dbReference>
<evidence type="ECO:0000313" key="4">
    <source>
        <dbReference type="Proteomes" id="UP000307362"/>
    </source>
</evidence>
<keyword evidence="3" id="KW-0378">Hydrolase</keyword>
<dbReference type="InterPro" id="IPR000639">
    <property type="entry name" value="Epox_hydrolase-like"/>
</dbReference>
<dbReference type="InterPro" id="IPR050266">
    <property type="entry name" value="AB_hydrolase_sf"/>
</dbReference>
<evidence type="ECO:0000259" key="2">
    <source>
        <dbReference type="Pfam" id="PF00561"/>
    </source>
</evidence>
<dbReference type="SUPFAM" id="SSF53474">
    <property type="entry name" value="alpha/beta-Hydrolases"/>
    <property type="match status" value="1"/>
</dbReference>
<reference evidence="4" key="2">
    <citation type="submission" date="2019-06" db="EMBL/GenBank/DDBJ databases">
        <title>Co-occurence of chitin degradation, pigmentation and bioactivity in marine Pseudoalteromonas.</title>
        <authorList>
            <person name="Sonnenschein E.C."/>
            <person name="Bech P.K."/>
        </authorList>
    </citation>
    <scope>NUCLEOTIDE SEQUENCE [LARGE SCALE GENOMIC DNA]</scope>
    <source>
        <strain evidence="4">S1189</strain>
    </source>
</reference>
<dbReference type="Proteomes" id="UP000307362">
    <property type="component" value="Unassembled WGS sequence"/>
</dbReference>
<dbReference type="GO" id="GO:0047372">
    <property type="term" value="F:monoacylglycerol lipase activity"/>
    <property type="evidence" value="ECO:0007669"/>
    <property type="project" value="TreeGrafter"/>
</dbReference>
<dbReference type="GO" id="GO:0016020">
    <property type="term" value="C:membrane"/>
    <property type="evidence" value="ECO:0007669"/>
    <property type="project" value="TreeGrafter"/>
</dbReference>
<dbReference type="OrthoDB" id="6251202at2"/>
<dbReference type="Gene3D" id="3.40.50.1820">
    <property type="entry name" value="alpha/beta hydrolase"/>
    <property type="match status" value="1"/>
</dbReference>
<dbReference type="InterPro" id="IPR000073">
    <property type="entry name" value="AB_hydrolase_1"/>
</dbReference>
<keyword evidence="1" id="KW-0472">Membrane</keyword>
<gene>
    <name evidence="3" type="ORF">CWB73_13630</name>
</gene>
<dbReference type="Pfam" id="PF00561">
    <property type="entry name" value="Abhydrolase_1"/>
    <property type="match status" value="1"/>
</dbReference>
<comment type="caution">
    <text evidence="3">The sequence shown here is derived from an EMBL/GenBank/DDBJ whole genome shotgun (WGS) entry which is preliminary data.</text>
</comment>
<dbReference type="AlphaFoldDB" id="A0A5S3YRC3"/>
<feature type="domain" description="AB hydrolase-1" evidence="2">
    <location>
        <begin position="97"/>
        <end position="334"/>
    </location>
</feature>
<reference evidence="3 4" key="1">
    <citation type="submission" date="2017-12" db="EMBL/GenBank/DDBJ databases">
        <authorList>
            <person name="Paulsen S."/>
            <person name="Gram L.K."/>
        </authorList>
    </citation>
    <scope>NUCLEOTIDE SEQUENCE [LARGE SCALE GENOMIC DNA]</scope>
    <source>
        <strain evidence="3 4">S1189</strain>
    </source>
</reference>